<organism evidence="2 3">
    <name type="scientific">Thlaspi arvense</name>
    <name type="common">Field penny-cress</name>
    <dbReference type="NCBI Taxonomy" id="13288"/>
    <lineage>
        <taxon>Eukaryota</taxon>
        <taxon>Viridiplantae</taxon>
        <taxon>Streptophyta</taxon>
        <taxon>Embryophyta</taxon>
        <taxon>Tracheophyta</taxon>
        <taxon>Spermatophyta</taxon>
        <taxon>Magnoliopsida</taxon>
        <taxon>eudicotyledons</taxon>
        <taxon>Gunneridae</taxon>
        <taxon>Pentapetalae</taxon>
        <taxon>rosids</taxon>
        <taxon>malvids</taxon>
        <taxon>Brassicales</taxon>
        <taxon>Brassicaceae</taxon>
        <taxon>Thlaspideae</taxon>
        <taxon>Thlaspi</taxon>
    </lineage>
</organism>
<sequence>MVFDTIVQKDQSNLHKMIARDAGSIPNSDLLSSTAESRVSATLPCRRKGLIDAGKRNVFYGEDDVSDLMFREEEAEQDTVMRAYRSDEAMRSLQKTRRTRRRRNRN</sequence>
<name>A0AAU9SRV9_THLAR</name>
<protein>
    <submittedName>
        <fullName evidence="2">Uncharacterized protein</fullName>
    </submittedName>
</protein>
<gene>
    <name evidence="2" type="ORF">TAV2_LOCUS18680</name>
</gene>
<proteinExistence type="predicted"/>
<accession>A0AAU9SRV9</accession>
<keyword evidence="3" id="KW-1185">Reference proteome</keyword>
<dbReference type="AlphaFoldDB" id="A0AAU9SRV9"/>
<feature type="compositionally biased region" description="Basic residues" evidence="1">
    <location>
        <begin position="94"/>
        <end position="106"/>
    </location>
</feature>
<dbReference type="Proteomes" id="UP000836841">
    <property type="component" value="Chromosome 6"/>
</dbReference>
<reference evidence="2 3" key="1">
    <citation type="submission" date="2022-03" db="EMBL/GenBank/DDBJ databases">
        <authorList>
            <person name="Nunn A."/>
            <person name="Chopra R."/>
            <person name="Nunn A."/>
            <person name="Contreras Garrido A."/>
        </authorList>
    </citation>
    <scope>NUCLEOTIDE SEQUENCE [LARGE SCALE GENOMIC DNA]</scope>
</reference>
<evidence type="ECO:0000313" key="2">
    <source>
        <dbReference type="EMBL" id="CAH2070384.1"/>
    </source>
</evidence>
<dbReference type="EMBL" id="OU466862">
    <property type="protein sequence ID" value="CAH2070384.1"/>
    <property type="molecule type" value="Genomic_DNA"/>
</dbReference>
<evidence type="ECO:0000313" key="3">
    <source>
        <dbReference type="Proteomes" id="UP000836841"/>
    </source>
</evidence>
<feature type="region of interest" description="Disordered" evidence="1">
    <location>
        <begin position="81"/>
        <end position="106"/>
    </location>
</feature>
<evidence type="ECO:0000256" key="1">
    <source>
        <dbReference type="SAM" id="MobiDB-lite"/>
    </source>
</evidence>